<organism evidence="4">
    <name type="scientific">Mesocestoides corti</name>
    <name type="common">Flatworm</name>
    <dbReference type="NCBI Taxonomy" id="53468"/>
    <lineage>
        <taxon>Eukaryota</taxon>
        <taxon>Metazoa</taxon>
        <taxon>Spiralia</taxon>
        <taxon>Lophotrochozoa</taxon>
        <taxon>Platyhelminthes</taxon>
        <taxon>Cestoda</taxon>
        <taxon>Eucestoda</taxon>
        <taxon>Cyclophyllidea</taxon>
        <taxon>Mesocestoididae</taxon>
        <taxon>Mesocestoides</taxon>
    </lineage>
</organism>
<dbReference type="AlphaFoldDB" id="A0A5K3FDC9"/>
<feature type="domain" description="SCP" evidence="3">
    <location>
        <begin position="22"/>
        <end position="163"/>
    </location>
</feature>
<feature type="region of interest" description="Disordered" evidence="1">
    <location>
        <begin position="193"/>
        <end position="213"/>
    </location>
</feature>
<name>A0A5K3FDC9_MESCO</name>
<dbReference type="InterPro" id="IPR035940">
    <property type="entry name" value="CAP_sf"/>
</dbReference>
<evidence type="ECO:0000256" key="2">
    <source>
        <dbReference type="SAM" id="SignalP"/>
    </source>
</evidence>
<dbReference type="InterPro" id="IPR014044">
    <property type="entry name" value="CAP_dom"/>
</dbReference>
<dbReference type="SUPFAM" id="SSF55797">
    <property type="entry name" value="PR-1-like"/>
    <property type="match status" value="1"/>
</dbReference>
<keyword evidence="2" id="KW-0732">Signal</keyword>
<proteinExistence type="predicted"/>
<dbReference type="Pfam" id="PF00188">
    <property type="entry name" value="CAP"/>
    <property type="match status" value="1"/>
</dbReference>
<evidence type="ECO:0000313" key="4">
    <source>
        <dbReference type="WBParaSite" id="MCU_007248-RA"/>
    </source>
</evidence>
<dbReference type="Gene3D" id="3.40.33.10">
    <property type="entry name" value="CAP"/>
    <property type="match status" value="1"/>
</dbReference>
<dbReference type="SMART" id="SM00198">
    <property type="entry name" value="SCP"/>
    <property type="match status" value="1"/>
</dbReference>
<feature type="signal peptide" evidence="2">
    <location>
        <begin position="1"/>
        <end position="16"/>
    </location>
</feature>
<dbReference type="CDD" id="cd05380">
    <property type="entry name" value="CAP_euk"/>
    <property type="match status" value="1"/>
</dbReference>
<feature type="chain" id="PRO_5024383799" evidence="2">
    <location>
        <begin position="17"/>
        <end position="264"/>
    </location>
</feature>
<feature type="compositionally biased region" description="Low complexity" evidence="1">
    <location>
        <begin position="193"/>
        <end position="212"/>
    </location>
</feature>
<protein>
    <submittedName>
        <fullName evidence="4">SCP domain-containing protein</fullName>
    </submittedName>
</protein>
<accession>A0A5K3FDC9</accession>
<reference evidence="4" key="1">
    <citation type="submission" date="2019-11" db="UniProtKB">
        <authorList>
            <consortium name="WormBaseParasite"/>
        </authorList>
    </citation>
    <scope>IDENTIFICATION</scope>
</reference>
<evidence type="ECO:0000259" key="3">
    <source>
        <dbReference type="SMART" id="SM00198"/>
    </source>
</evidence>
<dbReference type="WBParaSite" id="MCU_007248-RA">
    <property type="protein sequence ID" value="MCU_007248-RA"/>
    <property type="gene ID" value="MCU_007248"/>
</dbReference>
<evidence type="ECO:0000256" key="1">
    <source>
        <dbReference type="SAM" id="MobiDB-lite"/>
    </source>
</evidence>
<sequence length="264" mass="29287">MRRMIYFFVLIWTAVADVPTKMERTQILEFFTNLRESVDPPASNMLLMRYSSELEKAAQKTLANCSSIGLDRKTLPEDAFDFFRYFFHNGPTYVEMLTHFASNSQNYNYDENKCTRPCLSYKVMVLATSNAVGCAQSDCTRKGHSSKAYLTICLLKKNGGNAAKKPYKRGDSCSECPDGFACHHKQCLEKPSPVAHSPSPTTSPSTILSQSTNPPLPVTDISTKVSTPVTVTSLNSPSQCTSSSTEVFPVVIMNMLAFGLWLIV</sequence>